<evidence type="ECO:0000313" key="3">
    <source>
        <dbReference type="Proteomes" id="UP001164746"/>
    </source>
</evidence>
<accession>A0ABY7FWC0</accession>
<dbReference type="PANTHER" id="PTHR14187:SF5">
    <property type="entry name" value="HEAT SHOCK 70 KDA PROTEIN 12A"/>
    <property type="match status" value="1"/>
</dbReference>
<keyword evidence="3" id="KW-1185">Reference proteome</keyword>
<dbReference type="PANTHER" id="PTHR14187">
    <property type="entry name" value="ALPHA KINASE/ELONGATION FACTOR 2 KINASE"/>
    <property type="match status" value="1"/>
</dbReference>
<gene>
    <name evidence="2" type="ORF">MAR_012204</name>
</gene>
<feature type="region of interest" description="Disordered" evidence="1">
    <location>
        <begin position="1"/>
        <end position="20"/>
    </location>
</feature>
<reference evidence="2" key="1">
    <citation type="submission" date="2022-11" db="EMBL/GenBank/DDBJ databases">
        <title>Centuries of genome instability and evolution in soft-shell clam transmissible cancer (bioRxiv).</title>
        <authorList>
            <person name="Hart S.F.M."/>
            <person name="Yonemitsu M.A."/>
            <person name="Giersch R.M."/>
            <person name="Beal B.F."/>
            <person name="Arriagada G."/>
            <person name="Davis B.W."/>
            <person name="Ostrander E.A."/>
            <person name="Goff S.P."/>
            <person name="Metzger M.J."/>
        </authorList>
    </citation>
    <scope>NUCLEOTIDE SEQUENCE</scope>
    <source>
        <strain evidence="2">MELC-2E11</strain>
        <tissue evidence="2">Siphon/mantle</tissue>
    </source>
</reference>
<evidence type="ECO:0000256" key="1">
    <source>
        <dbReference type="SAM" id="MobiDB-lite"/>
    </source>
</evidence>
<organism evidence="2 3">
    <name type="scientific">Mya arenaria</name>
    <name type="common">Soft-shell clam</name>
    <dbReference type="NCBI Taxonomy" id="6604"/>
    <lineage>
        <taxon>Eukaryota</taxon>
        <taxon>Metazoa</taxon>
        <taxon>Spiralia</taxon>
        <taxon>Lophotrochozoa</taxon>
        <taxon>Mollusca</taxon>
        <taxon>Bivalvia</taxon>
        <taxon>Autobranchia</taxon>
        <taxon>Heteroconchia</taxon>
        <taxon>Euheterodonta</taxon>
        <taxon>Imparidentia</taxon>
        <taxon>Neoheterodontei</taxon>
        <taxon>Myida</taxon>
        <taxon>Myoidea</taxon>
        <taxon>Myidae</taxon>
        <taxon>Mya</taxon>
    </lineage>
</organism>
<dbReference type="Proteomes" id="UP001164746">
    <property type="component" value="Chromosome 14"/>
</dbReference>
<proteinExistence type="predicted"/>
<dbReference type="EMBL" id="CP111025">
    <property type="protein sequence ID" value="WAR26500.1"/>
    <property type="molecule type" value="Genomic_DNA"/>
</dbReference>
<protein>
    <submittedName>
        <fullName evidence="2">HS12B-like protein</fullName>
    </submittedName>
</protein>
<sequence>MYIDKATKSTNLFEARPQNSEVKQGSWSRIAPLLVAAIDFGTTYSGWSYSFKHEFELDPTKASTKRWHGDQLVSLKAPTCVLIEPDGETFSAFGYDAETKYTRLAGAEKLE</sequence>
<evidence type="ECO:0000313" key="2">
    <source>
        <dbReference type="EMBL" id="WAR26500.1"/>
    </source>
</evidence>
<dbReference type="Gene3D" id="3.30.420.40">
    <property type="match status" value="1"/>
</dbReference>
<feature type="compositionally biased region" description="Polar residues" evidence="1">
    <location>
        <begin position="8"/>
        <end position="20"/>
    </location>
</feature>
<name>A0ABY7FWC0_MYAAR</name>